<evidence type="ECO:0000259" key="1">
    <source>
        <dbReference type="SMART" id="SM01321"/>
    </source>
</evidence>
<dbReference type="SMART" id="SM01321">
    <property type="entry name" value="Y1_Tnp"/>
    <property type="match status" value="1"/>
</dbReference>
<dbReference type="Gene3D" id="3.30.70.1290">
    <property type="entry name" value="Transposase IS200-like"/>
    <property type="match status" value="1"/>
</dbReference>
<dbReference type="GO" id="GO:0004803">
    <property type="term" value="F:transposase activity"/>
    <property type="evidence" value="ECO:0007669"/>
    <property type="project" value="InterPro"/>
</dbReference>
<dbReference type="EMBL" id="JABEYB010000002">
    <property type="protein sequence ID" value="NNU74924.1"/>
    <property type="molecule type" value="Genomic_DNA"/>
</dbReference>
<dbReference type="GO" id="GO:0043565">
    <property type="term" value="F:sequence-specific DNA binding"/>
    <property type="evidence" value="ECO:0007669"/>
    <property type="project" value="InterPro"/>
</dbReference>
<organism evidence="2 3">
    <name type="scientific">Clostridium estertheticum</name>
    <dbReference type="NCBI Taxonomy" id="238834"/>
    <lineage>
        <taxon>Bacteria</taxon>
        <taxon>Bacillati</taxon>
        <taxon>Bacillota</taxon>
        <taxon>Clostridia</taxon>
        <taxon>Eubacteriales</taxon>
        <taxon>Clostridiaceae</taxon>
        <taxon>Clostridium</taxon>
    </lineage>
</organism>
<evidence type="ECO:0000313" key="2">
    <source>
        <dbReference type="EMBL" id="NNU74924.1"/>
    </source>
</evidence>
<accession>A0A7Y3WRI7</accession>
<feature type="domain" description="Transposase IS200-like" evidence="1">
    <location>
        <begin position="9"/>
        <end position="123"/>
    </location>
</feature>
<dbReference type="AlphaFoldDB" id="A0A7Y3WRI7"/>
<dbReference type="RefSeq" id="WP_171295756.1">
    <property type="nucleotide sequence ID" value="NZ_CP087098.1"/>
</dbReference>
<dbReference type="InterPro" id="IPR002686">
    <property type="entry name" value="Transposase_17"/>
</dbReference>
<dbReference type="GO" id="GO:0006313">
    <property type="term" value="P:DNA transposition"/>
    <property type="evidence" value="ECO:0007669"/>
    <property type="project" value="InterPro"/>
</dbReference>
<dbReference type="InterPro" id="IPR010921">
    <property type="entry name" value="Trp_repressor/repl_initiator"/>
</dbReference>
<dbReference type="SUPFAM" id="SSF48295">
    <property type="entry name" value="TrpR-like"/>
    <property type="match status" value="1"/>
</dbReference>
<dbReference type="PANTHER" id="PTHR34322">
    <property type="entry name" value="TRANSPOSASE, Y1_TNP DOMAIN-CONTAINING"/>
    <property type="match status" value="1"/>
</dbReference>
<gene>
    <name evidence="2" type="ORF">HLQ16_03120</name>
</gene>
<dbReference type="PANTHER" id="PTHR34322:SF2">
    <property type="entry name" value="TRANSPOSASE IS200-LIKE DOMAIN-CONTAINING PROTEIN"/>
    <property type="match status" value="1"/>
</dbReference>
<dbReference type="InterPro" id="IPR036515">
    <property type="entry name" value="Transposase_17_sf"/>
</dbReference>
<name>A0A7Y3WRI7_9CLOT</name>
<sequence>MSRTFRLKSDESIYHVMCKSITEVNLFKDTEDKKKYLSLIKKYKTLYNFKLYGYCLMDNHLHLIIDANGSDISKVMHGINFSYAMYFNRKHERGGHLFRDRFKSIIVANDRYLKTLSLYIHNNPTDILDYKNCPEKYAFSSLAIFIGKRRDYFKLVDYGFIISLFGESIKIARKNYYNLIFMCNEEKLKQEIEFEDEKSEYKNERITLVRNFKPDDVLEFIASKMNVSKIQLYMKYSRNLVIAKALTVVLMRSLCNFKSSDISIALGNITQARISMLSTIGINLIGTNKKFENIIGDFIKCYA</sequence>
<dbReference type="Proteomes" id="UP000531659">
    <property type="component" value="Unassembled WGS sequence"/>
</dbReference>
<proteinExistence type="predicted"/>
<evidence type="ECO:0000313" key="3">
    <source>
        <dbReference type="Proteomes" id="UP000531659"/>
    </source>
</evidence>
<reference evidence="2 3" key="1">
    <citation type="submission" date="2020-05" db="EMBL/GenBank/DDBJ databases">
        <title>Complete genome of Clostridium estertheticum subspecies estertheticum, isolated from Vacuum packed lamb meat from New Zealand imported to Switzerland.</title>
        <authorList>
            <person name="Wambui J."/>
            <person name="Stevens M.J.A."/>
            <person name="Stephan R."/>
        </authorList>
    </citation>
    <scope>NUCLEOTIDE SEQUENCE [LARGE SCALE GENOMIC DNA]</scope>
    <source>
        <strain evidence="2 3">CEST001</strain>
    </source>
</reference>
<comment type="caution">
    <text evidence="2">The sequence shown here is derived from an EMBL/GenBank/DDBJ whole genome shotgun (WGS) entry which is preliminary data.</text>
</comment>
<dbReference type="SUPFAM" id="SSF143422">
    <property type="entry name" value="Transposase IS200-like"/>
    <property type="match status" value="1"/>
</dbReference>
<dbReference type="Pfam" id="PF01797">
    <property type="entry name" value="Y1_Tnp"/>
    <property type="match status" value="1"/>
</dbReference>
<protein>
    <submittedName>
        <fullName evidence="2">Transposase</fullName>
    </submittedName>
</protein>